<feature type="domain" description="Xylanolytic transcriptional activator regulatory" evidence="8">
    <location>
        <begin position="600"/>
        <end position="673"/>
    </location>
</feature>
<accession>A0A2G7FFV2</accession>
<evidence type="ECO:0000256" key="2">
    <source>
        <dbReference type="ARBA" id="ARBA00023015"/>
    </source>
</evidence>
<evidence type="ECO:0000256" key="1">
    <source>
        <dbReference type="ARBA" id="ARBA00007673"/>
    </source>
</evidence>
<keyword evidence="6" id="KW-0175">Coiled coil</keyword>
<keyword evidence="3" id="KW-0804">Transcription</keyword>
<name>A0A2G7FFV2_9EURO</name>
<dbReference type="SMART" id="SM00906">
    <property type="entry name" value="Fungal_trans"/>
    <property type="match status" value="2"/>
</dbReference>
<dbReference type="GO" id="GO:0008270">
    <property type="term" value="F:zinc ion binding"/>
    <property type="evidence" value="ECO:0007669"/>
    <property type="project" value="InterPro"/>
</dbReference>
<dbReference type="PANTHER" id="PTHR43709:SF2">
    <property type="entry name" value="DUF453 DOMAIN PROTEIN (AFU_ORTHOLOGUE AFUA_6G00360)"/>
    <property type="match status" value="1"/>
</dbReference>
<keyword evidence="5" id="KW-0539">Nucleus</keyword>
<feature type="region of interest" description="Disordered" evidence="7">
    <location>
        <begin position="954"/>
        <end position="982"/>
    </location>
</feature>
<dbReference type="CDD" id="cd12148">
    <property type="entry name" value="fungal_TF_MHR"/>
    <property type="match status" value="2"/>
</dbReference>
<proteinExistence type="inferred from homology"/>
<dbReference type="GO" id="GO:0016853">
    <property type="term" value="F:isomerase activity"/>
    <property type="evidence" value="ECO:0007669"/>
    <property type="project" value="UniProtKB-KW"/>
</dbReference>
<evidence type="ECO:0000256" key="5">
    <source>
        <dbReference type="ARBA" id="ARBA00023242"/>
    </source>
</evidence>
<feature type="compositionally biased region" description="Polar residues" evidence="7">
    <location>
        <begin position="1392"/>
        <end position="1407"/>
    </location>
</feature>
<comment type="caution">
    <text evidence="9">The sequence shown here is derived from an EMBL/GenBank/DDBJ whole genome shotgun (WGS) entry which is preliminary data.</text>
</comment>
<sequence length="1515" mass="167412">MKKQRSLPAAYYRGGTSRAVFFRQEDLPRDRKSWDPIFLDVIGSPDPYGRQLDGLGGGISSLSKICIVGKSQHPEADVDYTFVSLGVKTPDVDYSSNCGNMISAVGPFAVDSKLVQVSSDTADVSVRIHNTNTGKVIRATFPVVNGEAASSGTFAIDGVASTAARIKLDFLNPAGSRTGKLLPTGNVVDTFDGVAATCIDVANPCTFVQASDLGVDGNLTPDEIEMHPDLLARLDSIRRQAGAKMGLASTPETIPGSVPKICLVSTPPENGRAVQQKQTASDVDVLARSISVGQPHKAVPITVALALASAARVQGSTVADVASKQPVDQAGITIGHASGNLLVGADFDPNGALSAATVFRTARRLFEGRIFWKDESICQSLREQLASLERRYEALAQQHEELLAQKDKDRLHDGANPRALDSLALANSSSHYHDTMGTSESVVPQSRDLRRNANCSYSGRILRPTFSKSTNIEGMNMSTLSCAWNLWGDDSVPTEQPISLSLLNDAAYVELVNIFFERRWPYLPVLHRPTFEAKYLTPFMTNLEVDPSWVEQENRFIHREFFGRAVQELHYVMRIDDFECAQCLLLLCMYGHNEPQAVNLWYTSGLALRLATGIDLHRRESLVGLDSFRTEMSKRVFWCAYVMDCSIAVNMGRPLGIQDTDISTPLPLQLSDDQLRDAVEPPDPESVTIPKVTDTSTFIHIIKLRRMNAEIYKAFHPAVRSSSARDEIDALRSYYYSELNMWLVTAPRYPHTHSTFQSLEWFHIAFNHAIMSLYRPSRTAPILSADDLRICTEAAIGLISSYSSLYARNKIKYTFVAIHSLFLAALTMLYALRASPALRQDLTKPVISTNISTFLTLFRGISNGRAVGEKCSSIIERLGTAILTLFDDTEQPISAVDDEFQSWFGLQTNIFSTRDRDAIFGDPVGMSPHLPDVRVDLPWTDLFIEGLDMGASASSANATEADHDAEPEPVPPADAPDESNTSVRNPLIGDRAWFHRYDPSAPPLFVGEAACTAFATRFRRFLTGNNALPHIPRTQYVKEEQIAEANATNVQWPSFQQARLLVKIALRQVGSIYHLVLRKSTLEKLEEIYRTGDFDCTVNQCKFFALFAFGEAYSMRAEPLSGSRVPGTSYFARALSLGQVLPERTSITHLETLLLLLIDPVERQHRIRIWWTIYIFDRMWGSKMGHPSQIPDDDIHLDMPSNISPAKLHEEQFTDTEYLTANVKLARIVGETIAKLYSRRKYSETFLQRVQKLLKALKNWVETLPEHLRLNDDDPGTYMKHISSLHLSFNQRKHCIHAARHSHSLILTKWINGSLPVFGYFHAHYLFSSALVLAMSSFLPIGSPSDLGAFESGLEVLRSMSENGNLAASEFYHNLEQVKQCLDLRKSKEPKSNSTTGQPNTTASGSGPTIPPSTLHPTASAVTPATTVPVPSLLTTAEADLISNNPGYGPAQSSNTTIPPGNFTFPTTAGGITTAMAFLEPTMQDFLAQSDFDLGLLHPVDTFMNDENLYTCHGL</sequence>
<dbReference type="InterPro" id="IPR007400">
    <property type="entry name" value="PrpF-like"/>
</dbReference>
<dbReference type="Pfam" id="PF04082">
    <property type="entry name" value="Fungal_trans"/>
    <property type="match status" value="2"/>
</dbReference>
<evidence type="ECO:0000256" key="4">
    <source>
        <dbReference type="ARBA" id="ARBA00023235"/>
    </source>
</evidence>
<evidence type="ECO:0000313" key="10">
    <source>
        <dbReference type="Proteomes" id="UP000231358"/>
    </source>
</evidence>
<feature type="region of interest" description="Disordered" evidence="7">
    <location>
        <begin position="1387"/>
        <end position="1420"/>
    </location>
</feature>
<evidence type="ECO:0000256" key="7">
    <source>
        <dbReference type="SAM" id="MobiDB-lite"/>
    </source>
</evidence>
<reference evidence="9 10" key="1">
    <citation type="submission" date="2017-05" db="EMBL/GenBank/DDBJ databases">
        <title>Genome sequence for an aflatoxigenic pathogen of Argentinian peanut, Aspergillus arachidicola.</title>
        <authorList>
            <person name="Moore G."/>
            <person name="Beltz S.B."/>
            <person name="Mack B.M."/>
        </authorList>
    </citation>
    <scope>NUCLEOTIDE SEQUENCE [LARGE SCALE GENOMIC DNA]</scope>
    <source>
        <strain evidence="9 10">CBS 117610</strain>
    </source>
</reference>
<dbReference type="Gene3D" id="3.10.310.10">
    <property type="entry name" value="Diaminopimelate Epimerase, Chain A, domain 1"/>
    <property type="match status" value="2"/>
</dbReference>
<dbReference type="SUPFAM" id="SSF54506">
    <property type="entry name" value="Diaminopimelate epimerase-like"/>
    <property type="match status" value="2"/>
</dbReference>
<gene>
    <name evidence="9" type="ORF">AARAC_000342</name>
</gene>
<comment type="similarity">
    <text evidence="1">Belongs to the PrpF family.</text>
</comment>
<keyword evidence="2" id="KW-0805">Transcription regulation</keyword>
<dbReference type="GO" id="GO:0006351">
    <property type="term" value="P:DNA-templated transcription"/>
    <property type="evidence" value="ECO:0007669"/>
    <property type="project" value="InterPro"/>
</dbReference>
<dbReference type="Proteomes" id="UP000231358">
    <property type="component" value="Unassembled WGS sequence"/>
</dbReference>
<evidence type="ECO:0000313" key="9">
    <source>
        <dbReference type="EMBL" id="PIG79506.1"/>
    </source>
</evidence>
<dbReference type="GO" id="GO:0003677">
    <property type="term" value="F:DNA binding"/>
    <property type="evidence" value="ECO:0007669"/>
    <property type="project" value="InterPro"/>
</dbReference>
<organism evidence="9 10">
    <name type="scientific">Aspergillus arachidicola</name>
    <dbReference type="NCBI Taxonomy" id="656916"/>
    <lineage>
        <taxon>Eukaryota</taxon>
        <taxon>Fungi</taxon>
        <taxon>Dikarya</taxon>
        <taxon>Ascomycota</taxon>
        <taxon>Pezizomycotina</taxon>
        <taxon>Eurotiomycetes</taxon>
        <taxon>Eurotiomycetidae</taxon>
        <taxon>Eurotiales</taxon>
        <taxon>Aspergillaceae</taxon>
        <taxon>Aspergillus</taxon>
        <taxon>Aspergillus subgen. Circumdati</taxon>
    </lineage>
</organism>
<evidence type="ECO:0000259" key="8">
    <source>
        <dbReference type="SMART" id="SM00906"/>
    </source>
</evidence>
<dbReference type="InterPro" id="IPR007219">
    <property type="entry name" value="XnlR_reg_dom"/>
</dbReference>
<dbReference type="Pfam" id="PF04303">
    <property type="entry name" value="PrpF"/>
    <property type="match status" value="1"/>
</dbReference>
<feature type="coiled-coil region" evidence="6">
    <location>
        <begin position="378"/>
        <end position="405"/>
    </location>
</feature>
<keyword evidence="4" id="KW-0413">Isomerase</keyword>
<keyword evidence="10" id="KW-1185">Reference proteome</keyword>
<evidence type="ECO:0000256" key="3">
    <source>
        <dbReference type="ARBA" id="ARBA00023163"/>
    </source>
</evidence>
<protein>
    <submittedName>
        <fullName evidence="9">C6 transcription factor</fullName>
    </submittedName>
</protein>
<feature type="domain" description="Xylanolytic transcriptional activator regulatory" evidence="8">
    <location>
        <begin position="1127"/>
        <end position="1206"/>
    </location>
</feature>
<evidence type="ECO:0000256" key="6">
    <source>
        <dbReference type="SAM" id="Coils"/>
    </source>
</evidence>
<dbReference type="PANTHER" id="PTHR43709">
    <property type="entry name" value="ACONITATE ISOMERASE-RELATED"/>
    <property type="match status" value="1"/>
</dbReference>
<dbReference type="EMBL" id="NEXV01000676">
    <property type="protein sequence ID" value="PIG79506.1"/>
    <property type="molecule type" value="Genomic_DNA"/>
</dbReference>